<dbReference type="PANTHER" id="PTHR43096:SF58">
    <property type="entry name" value="CHAPERONE DNAJ-DOMAIN SUPERFAMILY PROTEIN"/>
    <property type="match status" value="1"/>
</dbReference>
<dbReference type="Proteomes" id="UP000283530">
    <property type="component" value="Unassembled WGS sequence"/>
</dbReference>
<accession>A0A443NGT0</accession>
<dbReference type="Gene3D" id="1.10.287.110">
    <property type="entry name" value="DnaJ domain"/>
    <property type="match status" value="1"/>
</dbReference>
<dbReference type="GO" id="GO:0042026">
    <property type="term" value="P:protein refolding"/>
    <property type="evidence" value="ECO:0007669"/>
    <property type="project" value="TreeGrafter"/>
</dbReference>
<protein>
    <submittedName>
        <fullName evidence="3">DnaJ subfamily C member 18</fullName>
    </submittedName>
</protein>
<feature type="transmembrane region" description="Helical" evidence="1">
    <location>
        <begin position="276"/>
        <end position="296"/>
    </location>
</feature>
<dbReference type="SUPFAM" id="SSF46565">
    <property type="entry name" value="Chaperone J-domain"/>
    <property type="match status" value="1"/>
</dbReference>
<dbReference type="Pfam" id="PF00226">
    <property type="entry name" value="DnaJ"/>
    <property type="match status" value="1"/>
</dbReference>
<comment type="caution">
    <text evidence="3">The sequence shown here is derived from an EMBL/GenBank/DDBJ whole genome shotgun (WGS) entry which is preliminary data.</text>
</comment>
<dbReference type="AlphaFoldDB" id="A0A443NGT0"/>
<dbReference type="PROSITE" id="PS50076">
    <property type="entry name" value="DNAJ_2"/>
    <property type="match status" value="1"/>
</dbReference>
<keyword evidence="4" id="KW-1185">Reference proteome</keyword>
<dbReference type="SMART" id="SM00271">
    <property type="entry name" value="DnaJ"/>
    <property type="match status" value="1"/>
</dbReference>
<dbReference type="EMBL" id="QPKB01000002">
    <property type="protein sequence ID" value="RWR77705.1"/>
    <property type="molecule type" value="Genomic_DNA"/>
</dbReference>
<feature type="transmembrane region" description="Helical" evidence="1">
    <location>
        <begin position="208"/>
        <end position="234"/>
    </location>
</feature>
<proteinExistence type="predicted"/>
<dbReference type="OrthoDB" id="376357at2759"/>
<dbReference type="GO" id="GO:0005737">
    <property type="term" value="C:cytoplasm"/>
    <property type="evidence" value="ECO:0007669"/>
    <property type="project" value="TreeGrafter"/>
</dbReference>
<dbReference type="PRINTS" id="PR00625">
    <property type="entry name" value="JDOMAIN"/>
</dbReference>
<feature type="domain" description="J" evidence="2">
    <location>
        <begin position="68"/>
        <end position="132"/>
    </location>
</feature>
<keyword evidence="1" id="KW-0472">Membrane</keyword>
<evidence type="ECO:0000313" key="4">
    <source>
        <dbReference type="Proteomes" id="UP000283530"/>
    </source>
</evidence>
<dbReference type="InterPro" id="IPR036869">
    <property type="entry name" value="J_dom_sf"/>
</dbReference>
<dbReference type="PROSITE" id="PS00636">
    <property type="entry name" value="DNAJ_1"/>
    <property type="match status" value="1"/>
</dbReference>
<organism evidence="3 4">
    <name type="scientific">Cinnamomum micranthum f. kanehirae</name>
    <dbReference type="NCBI Taxonomy" id="337451"/>
    <lineage>
        <taxon>Eukaryota</taxon>
        <taxon>Viridiplantae</taxon>
        <taxon>Streptophyta</taxon>
        <taxon>Embryophyta</taxon>
        <taxon>Tracheophyta</taxon>
        <taxon>Spermatophyta</taxon>
        <taxon>Magnoliopsida</taxon>
        <taxon>Magnoliidae</taxon>
        <taxon>Laurales</taxon>
        <taxon>Lauraceae</taxon>
        <taxon>Cinnamomum</taxon>
    </lineage>
</organism>
<dbReference type="GO" id="GO:0051082">
    <property type="term" value="F:unfolded protein binding"/>
    <property type="evidence" value="ECO:0007669"/>
    <property type="project" value="TreeGrafter"/>
</dbReference>
<sequence length="318" mass="35583">MMEMQAYMVGLTCMGVDGAGSMVFPMRKGTGALFLGVWASGSAYGRHRRANRSSPLAQATADSSHSQDHYAVLGLSSRASSADIKRAYRLLALKYHPDVSKDLQADEVFKSIRLAYEVLSNEASRVQYDDALHFQDISKPWGRNSSQGHEFDEGLRVYRWEELRQRMWNEKHKQRYDATDKNSSYANKDAYEEVLTDERESFVEVLRFAFFTLFFMQTLGPQVSLTLCGLTALLDKQLDAGYKLGYLVAWAMGGRGGILMILCLSFASWLCGKCSSSFVLLVVIAMWVGANIARLAPIPQGALLTLLYMSMKLQVDLS</sequence>
<keyword evidence="1" id="KW-1133">Transmembrane helix</keyword>
<dbReference type="PANTHER" id="PTHR43096">
    <property type="entry name" value="DNAJ HOMOLOG 1, MITOCHONDRIAL-RELATED"/>
    <property type="match status" value="1"/>
</dbReference>
<gene>
    <name evidence="3" type="ORF">CKAN_00620600</name>
</gene>
<dbReference type="InterPro" id="IPR018253">
    <property type="entry name" value="DnaJ_domain_CS"/>
</dbReference>
<keyword evidence="1" id="KW-0812">Transmembrane</keyword>
<feature type="transmembrane region" description="Helical" evidence="1">
    <location>
        <begin position="246"/>
        <end position="270"/>
    </location>
</feature>
<name>A0A443NGT0_9MAGN</name>
<dbReference type="STRING" id="337451.A0A443NGT0"/>
<dbReference type="InterPro" id="IPR001623">
    <property type="entry name" value="DnaJ_domain"/>
</dbReference>
<evidence type="ECO:0000256" key="1">
    <source>
        <dbReference type="SAM" id="Phobius"/>
    </source>
</evidence>
<evidence type="ECO:0000313" key="3">
    <source>
        <dbReference type="EMBL" id="RWR77705.1"/>
    </source>
</evidence>
<dbReference type="CDD" id="cd06257">
    <property type="entry name" value="DnaJ"/>
    <property type="match status" value="1"/>
</dbReference>
<reference evidence="3 4" key="1">
    <citation type="journal article" date="2019" name="Nat. Plants">
        <title>Stout camphor tree genome fills gaps in understanding of flowering plant genome evolution.</title>
        <authorList>
            <person name="Chaw S.M."/>
            <person name="Liu Y.C."/>
            <person name="Wu Y.W."/>
            <person name="Wang H.Y."/>
            <person name="Lin C.I."/>
            <person name="Wu C.S."/>
            <person name="Ke H.M."/>
            <person name="Chang L.Y."/>
            <person name="Hsu C.Y."/>
            <person name="Yang H.T."/>
            <person name="Sudianto E."/>
            <person name="Hsu M.H."/>
            <person name="Wu K.P."/>
            <person name="Wang L.N."/>
            <person name="Leebens-Mack J.H."/>
            <person name="Tsai I.J."/>
        </authorList>
    </citation>
    <scope>NUCLEOTIDE SEQUENCE [LARGE SCALE GENOMIC DNA]</scope>
    <source>
        <strain evidence="4">cv. Chaw 1501</strain>
        <tissue evidence="3">Young leaves</tissue>
    </source>
</reference>
<evidence type="ECO:0000259" key="2">
    <source>
        <dbReference type="PROSITE" id="PS50076"/>
    </source>
</evidence>